<evidence type="ECO:0000313" key="3">
    <source>
        <dbReference type="EMBL" id="NLR76458.1"/>
    </source>
</evidence>
<dbReference type="CDD" id="cd03048">
    <property type="entry name" value="GST_N_Ure2p_like"/>
    <property type="match status" value="1"/>
</dbReference>
<dbReference type="RefSeq" id="WP_168878137.1">
    <property type="nucleotide sequence ID" value="NZ_JABAIM010000004.1"/>
</dbReference>
<name>A0A847SGR6_9NEIS</name>
<feature type="domain" description="GST N-terminal" evidence="1">
    <location>
        <begin position="1"/>
        <end position="84"/>
    </location>
</feature>
<dbReference type="GO" id="GO:0016740">
    <property type="term" value="F:transferase activity"/>
    <property type="evidence" value="ECO:0007669"/>
    <property type="project" value="UniProtKB-KW"/>
</dbReference>
<dbReference type="InterPro" id="IPR040079">
    <property type="entry name" value="Glutathione_S-Trfase"/>
</dbReference>
<protein>
    <submittedName>
        <fullName evidence="3">Glutathione S-transferase family protein</fullName>
    </submittedName>
</protein>
<dbReference type="SUPFAM" id="SSF52833">
    <property type="entry name" value="Thioredoxin-like"/>
    <property type="match status" value="1"/>
</dbReference>
<evidence type="ECO:0000313" key="4">
    <source>
        <dbReference type="Proteomes" id="UP000587991"/>
    </source>
</evidence>
<dbReference type="SUPFAM" id="SSF47616">
    <property type="entry name" value="GST C-terminal domain-like"/>
    <property type="match status" value="1"/>
</dbReference>
<feature type="domain" description="GST C-terminal" evidence="2">
    <location>
        <begin position="87"/>
        <end position="203"/>
    </location>
</feature>
<dbReference type="InterPro" id="IPR010987">
    <property type="entry name" value="Glutathione-S-Trfase_C-like"/>
</dbReference>
<dbReference type="InterPro" id="IPR036249">
    <property type="entry name" value="Thioredoxin-like_sf"/>
</dbReference>
<comment type="caution">
    <text evidence="3">The sequence shown here is derived from an EMBL/GenBank/DDBJ whole genome shotgun (WGS) entry which is preliminary data.</text>
</comment>
<evidence type="ECO:0000259" key="2">
    <source>
        <dbReference type="PROSITE" id="PS50405"/>
    </source>
</evidence>
<dbReference type="Proteomes" id="UP000587991">
    <property type="component" value="Unassembled WGS sequence"/>
</dbReference>
<keyword evidence="4" id="KW-1185">Reference proteome</keyword>
<gene>
    <name evidence="3" type="ORF">HF682_14925</name>
</gene>
<organism evidence="3 4">
    <name type="scientific">Leeia aquatica</name>
    <dbReference type="NCBI Taxonomy" id="2725557"/>
    <lineage>
        <taxon>Bacteria</taxon>
        <taxon>Pseudomonadati</taxon>
        <taxon>Pseudomonadota</taxon>
        <taxon>Betaproteobacteria</taxon>
        <taxon>Neisseriales</taxon>
        <taxon>Leeiaceae</taxon>
        <taxon>Leeia</taxon>
    </lineage>
</organism>
<dbReference type="EMBL" id="JABAIM010000004">
    <property type="protein sequence ID" value="NLR76458.1"/>
    <property type="molecule type" value="Genomic_DNA"/>
</dbReference>
<dbReference type="SFLD" id="SFLDG00358">
    <property type="entry name" value="Main_(cytGST)"/>
    <property type="match status" value="1"/>
</dbReference>
<dbReference type="CDD" id="cd10291">
    <property type="entry name" value="GST_C_YfcG_like"/>
    <property type="match status" value="1"/>
</dbReference>
<dbReference type="SFLD" id="SFLDS00019">
    <property type="entry name" value="Glutathione_Transferase_(cytos"/>
    <property type="match status" value="1"/>
</dbReference>
<dbReference type="PANTHER" id="PTHR44051">
    <property type="entry name" value="GLUTATHIONE S-TRANSFERASE-RELATED"/>
    <property type="match status" value="1"/>
</dbReference>
<dbReference type="PROSITE" id="PS50405">
    <property type="entry name" value="GST_CTER"/>
    <property type="match status" value="1"/>
</dbReference>
<dbReference type="Pfam" id="PF13409">
    <property type="entry name" value="GST_N_2"/>
    <property type="match status" value="1"/>
</dbReference>
<sequence length="203" mass="22815">MIDLYTWGTPNGRKVSILLEELGLAYQVHPVNIGAGDQFSDTFKAINPNSKIPALVDHDGAEPVTVFESGAILIYLAEKHGQFLPVAGTARYAVLQWLMFQMGGFGPMLGQTHHFLRYAPEPVPYAIERYTKEAARLYAVLDQQLSAHEYVAGAYSIADMALYPWASRHEWQRIELADYPHVLRWYQQLSARPAVQRGMLVPA</sequence>
<dbReference type="Gene3D" id="1.20.1050.10">
    <property type="match status" value="1"/>
</dbReference>
<dbReference type="InterPro" id="IPR004045">
    <property type="entry name" value="Glutathione_S-Trfase_N"/>
</dbReference>
<proteinExistence type="predicted"/>
<dbReference type="SFLD" id="SFLDG01151">
    <property type="entry name" value="Main.2:_Nu-like"/>
    <property type="match status" value="1"/>
</dbReference>
<dbReference type="InterPro" id="IPR004046">
    <property type="entry name" value="GST_C"/>
</dbReference>
<evidence type="ECO:0000259" key="1">
    <source>
        <dbReference type="PROSITE" id="PS50404"/>
    </source>
</evidence>
<dbReference type="PROSITE" id="PS50404">
    <property type="entry name" value="GST_NTER"/>
    <property type="match status" value="1"/>
</dbReference>
<dbReference type="InterPro" id="IPR036282">
    <property type="entry name" value="Glutathione-S-Trfase_C_sf"/>
</dbReference>
<reference evidence="3 4" key="1">
    <citation type="submission" date="2020-04" db="EMBL/GenBank/DDBJ databases">
        <title>Draft genome of Leeia sp. IMCC25680.</title>
        <authorList>
            <person name="Song J."/>
            <person name="Cho J.-C."/>
        </authorList>
    </citation>
    <scope>NUCLEOTIDE SEQUENCE [LARGE SCALE GENOMIC DNA]</scope>
    <source>
        <strain evidence="3 4">IMCC25680</strain>
    </source>
</reference>
<accession>A0A847SGR6</accession>
<dbReference type="Pfam" id="PF00043">
    <property type="entry name" value="GST_C"/>
    <property type="match status" value="1"/>
</dbReference>
<dbReference type="AlphaFoldDB" id="A0A847SGR6"/>
<dbReference type="PANTHER" id="PTHR44051:SF8">
    <property type="entry name" value="GLUTATHIONE S-TRANSFERASE GSTA"/>
    <property type="match status" value="1"/>
</dbReference>
<keyword evidence="3" id="KW-0808">Transferase</keyword>
<dbReference type="Gene3D" id="3.40.30.10">
    <property type="entry name" value="Glutaredoxin"/>
    <property type="match status" value="1"/>
</dbReference>